<dbReference type="PANTHER" id="PTHR48102:SF7">
    <property type="entry name" value="ATP-DEPENDENT CLP PROTEASE ATP-BINDING SUBUNIT CLPX-LIKE, MITOCHONDRIAL"/>
    <property type="match status" value="1"/>
</dbReference>
<feature type="domain" description="AAA+ ATPase" evidence="5">
    <location>
        <begin position="123"/>
        <end position="268"/>
    </location>
</feature>
<dbReference type="SMART" id="SM01086">
    <property type="entry name" value="ClpB_D2-small"/>
    <property type="match status" value="1"/>
</dbReference>
<evidence type="ECO:0000259" key="5">
    <source>
        <dbReference type="SMART" id="SM00382"/>
    </source>
</evidence>
<evidence type="ECO:0000313" key="7">
    <source>
        <dbReference type="EMBL" id="NUW40067.1"/>
    </source>
</evidence>
<keyword evidence="4" id="KW-0812">Transmembrane</keyword>
<keyword evidence="1" id="KW-0547">Nucleotide-binding</keyword>
<dbReference type="SMART" id="SM00382">
    <property type="entry name" value="AAA"/>
    <property type="match status" value="2"/>
</dbReference>
<dbReference type="Gene3D" id="1.10.8.60">
    <property type="match status" value="2"/>
</dbReference>
<evidence type="ECO:0000259" key="6">
    <source>
        <dbReference type="SMART" id="SM01086"/>
    </source>
</evidence>
<keyword evidence="3" id="KW-0143">Chaperone</keyword>
<evidence type="ECO:0000256" key="1">
    <source>
        <dbReference type="ARBA" id="ARBA00022741"/>
    </source>
</evidence>
<dbReference type="InterPro" id="IPR027417">
    <property type="entry name" value="P-loop_NTPase"/>
</dbReference>
<evidence type="ECO:0000313" key="8">
    <source>
        <dbReference type="Proteomes" id="UP000546126"/>
    </source>
</evidence>
<keyword evidence="4" id="KW-0472">Membrane</keyword>
<feature type="domain" description="AAA+ ATPase" evidence="5">
    <location>
        <begin position="392"/>
        <end position="603"/>
    </location>
</feature>
<dbReference type="Pfam" id="PF00004">
    <property type="entry name" value="AAA"/>
    <property type="match status" value="1"/>
</dbReference>
<comment type="caution">
    <text evidence="7">The sequence shown here is derived from an EMBL/GenBank/DDBJ whole genome shotgun (WGS) entry which is preliminary data.</text>
</comment>
<evidence type="ECO:0000256" key="4">
    <source>
        <dbReference type="SAM" id="Phobius"/>
    </source>
</evidence>
<feature type="transmembrane region" description="Helical" evidence="4">
    <location>
        <begin position="37"/>
        <end position="60"/>
    </location>
</feature>
<dbReference type="InterPro" id="IPR050052">
    <property type="entry name" value="ATP-dep_Clp_protease_ClpX"/>
</dbReference>
<dbReference type="Gene3D" id="3.40.50.300">
    <property type="entry name" value="P-loop containing nucleotide triphosphate hydrolases"/>
    <property type="match status" value="2"/>
</dbReference>
<dbReference type="InterPro" id="IPR019489">
    <property type="entry name" value="Clp_ATPase_C"/>
</dbReference>
<dbReference type="GO" id="GO:0003677">
    <property type="term" value="F:DNA binding"/>
    <property type="evidence" value="ECO:0007669"/>
    <property type="project" value="InterPro"/>
</dbReference>
<organism evidence="7 8">
    <name type="scientific">Nonomuraea rhodomycinica</name>
    <dbReference type="NCBI Taxonomy" id="1712872"/>
    <lineage>
        <taxon>Bacteria</taxon>
        <taxon>Bacillati</taxon>
        <taxon>Actinomycetota</taxon>
        <taxon>Actinomycetes</taxon>
        <taxon>Streptosporangiales</taxon>
        <taxon>Streptosporangiaceae</taxon>
        <taxon>Nonomuraea</taxon>
    </lineage>
</organism>
<gene>
    <name evidence="7" type="ORF">HT134_07970</name>
</gene>
<evidence type="ECO:0000256" key="2">
    <source>
        <dbReference type="ARBA" id="ARBA00022840"/>
    </source>
</evidence>
<sequence>MRFLRPLGVPALAIVFYLVFSGEWRNLGPWVKTAATWLAGVPWALVLAVSLPLIFVGLAIRMLAGGLRQLAANQPQQVQSLGRPAEQPDERLDRLGGLDEVKKELEPVVAWLRKPYGRLGRDVPRAVLIAGPSGCGKTVLARAIAGEANASLYTYSGAEFHEILVGMGSSRMRQAFAEASRSARSKPVVVFIDQIDLIAAERSSGPATGASGDAEAHRTMAQLMTAMDDLDANGKVYVVAATSRPRVIDRALFAPTRFGLRVDLELPDEAQRADILRLLLKEHDVVAEVDVAAIAAGVAGFTGAELRQLVHWAAAAAGARSATRLTLDDFIDAKTRILPRVDLRDPPDIVRHLDSRIEGQRTAKERLAVAVSNHYLRLTMANRFEAPPVAIRKANVMMLGPTGTGKTMLVETIARFLDVPFVIANATVLSSTGYGGMTVEKLLYRLLIASSFNLRRAEYGIVCVDEFDKLALGHGERSRASSGAVQQELLKLVEGSVVDVPKGDSERLGNLDFYQFDTKNVLFVCLGAFNGLAEHVARRLSLPEGALGDRAALMDHILPEDVIEYGFLPELVGRFPVITATLPLDHAELVRILQNEHNGLTHEYAELLALQGRKGTVFTQDGVERIAGEALLRGVGARGLRGVMENALAATMFERAKPGEPALIIDAELVGRGLNSAALVSPATGGRALTPHQVSRKLADLLPGAVRARETLAVASSRHYGSPGGGADRQCVVLVDPRTGQRTALVKALAEVWDVPWAVLDAAALTGQDAEAAKDAGGQPWWVTELVEELVSRSSGRPATIHRGVILVDALDVLLAQRSGRALTSVVRPLVEGRPLPGGFPTDRLMLVLAGSFPPPQQDGDRTDPARLVEEAGTHYPMPAWLRDRAVLAVTDLAHDHEGLLEFIRRHDHEIRRKYQPILDSRGQVIPVSAELHEDLARRAAREGWRLADITVHLENALLRNLGQSP</sequence>
<dbReference type="PANTHER" id="PTHR48102">
    <property type="entry name" value="ATP-DEPENDENT CLP PROTEASE ATP-BINDING SUBUNIT CLPX-LIKE, MITOCHONDRIAL-RELATED"/>
    <property type="match status" value="1"/>
</dbReference>
<name>A0A7Y6M9Y9_9ACTN</name>
<keyword evidence="2" id="KW-0067">ATP-binding</keyword>
<dbReference type="GO" id="GO:0051603">
    <property type="term" value="P:proteolysis involved in protein catabolic process"/>
    <property type="evidence" value="ECO:0007669"/>
    <property type="project" value="TreeGrafter"/>
</dbReference>
<evidence type="ECO:0000256" key="3">
    <source>
        <dbReference type="ARBA" id="ARBA00023186"/>
    </source>
</evidence>
<dbReference type="PROSITE" id="PS00847">
    <property type="entry name" value="MCM_1"/>
    <property type="match status" value="1"/>
</dbReference>
<dbReference type="AlphaFoldDB" id="A0A7Y6M9Y9"/>
<proteinExistence type="predicted"/>
<protein>
    <submittedName>
        <fullName evidence="7">AAA family ATPase</fullName>
    </submittedName>
</protein>
<dbReference type="Proteomes" id="UP000546126">
    <property type="component" value="Unassembled WGS sequence"/>
</dbReference>
<reference evidence="7 8" key="1">
    <citation type="submission" date="2020-06" db="EMBL/GenBank/DDBJ databases">
        <authorList>
            <person name="Chanama M."/>
        </authorList>
    </citation>
    <scope>NUCLEOTIDE SEQUENCE [LARGE SCALE GENOMIC DNA]</scope>
    <source>
        <strain evidence="7 8">TBRC6557</strain>
    </source>
</reference>
<dbReference type="Pfam" id="PF07724">
    <property type="entry name" value="AAA_2"/>
    <property type="match status" value="1"/>
</dbReference>
<dbReference type="InterPro" id="IPR003593">
    <property type="entry name" value="AAA+_ATPase"/>
</dbReference>
<keyword evidence="4" id="KW-1133">Transmembrane helix</keyword>
<dbReference type="RefSeq" id="WP_175599505.1">
    <property type="nucleotide sequence ID" value="NZ_JABWGO010000001.1"/>
</dbReference>
<dbReference type="SUPFAM" id="SSF52540">
    <property type="entry name" value="P-loop containing nucleoside triphosphate hydrolases"/>
    <property type="match status" value="3"/>
</dbReference>
<dbReference type="GO" id="GO:0016887">
    <property type="term" value="F:ATP hydrolysis activity"/>
    <property type="evidence" value="ECO:0007669"/>
    <property type="project" value="InterPro"/>
</dbReference>
<accession>A0A7Y6M9Y9</accession>
<dbReference type="EMBL" id="JABWGO010000001">
    <property type="protein sequence ID" value="NUW40067.1"/>
    <property type="molecule type" value="Genomic_DNA"/>
</dbReference>
<keyword evidence="8" id="KW-1185">Reference proteome</keyword>
<dbReference type="InterPro" id="IPR018525">
    <property type="entry name" value="MCM_CS"/>
</dbReference>
<dbReference type="GO" id="GO:0005524">
    <property type="term" value="F:ATP binding"/>
    <property type="evidence" value="ECO:0007669"/>
    <property type="project" value="UniProtKB-KW"/>
</dbReference>
<dbReference type="InterPro" id="IPR003959">
    <property type="entry name" value="ATPase_AAA_core"/>
</dbReference>
<feature type="domain" description="Clp ATPase C-terminal" evidence="6">
    <location>
        <begin position="584"/>
        <end position="671"/>
    </location>
</feature>
<dbReference type="GO" id="GO:0006260">
    <property type="term" value="P:DNA replication"/>
    <property type="evidence" value="ECO:0007669"/>
    <property type="project" value="InterPro"/>
</dbReference>